<keyword evidence="6" id="KW-0342">GTP-binding</keyword>
<keyword evidence="10" id="KW-1185">Reference proteome</keyword>
<dbReference type="Pfam" id="PF01926">
    <property type="entry name" value="MMR_HSR1"/>
    <property type="match status" value="1"/>
</dbReference>
<accession>A0A8S0UIR3</accession>
<dbReference type="GO" id="GO:0046872">
    <property type="term" value="F:metal ion binding"/>
    <property type="evidence" value="ECO:0007669"/>
    <property type="project" value="UniProtKB-KW"/>
</dbReference>
<dbReference type="InterPro" id="IPR006073">
    <property type="entry name" value="GTP-bd"/>
</dbReference>
<evidence type="ECO:0000256" key="5">
    <source>
        <dbReference type="ARBA" id="ARBA00022842"/>
    </source>
</evidence>
<keyword evidence="5" id="KW-0460">Magnesium</keyword>
<feature type="compositionally biased region" description="Basic and acidic residues" evidence="7">
    <location>
        <begin position="179"/>
        <end position="188"/>
    </location>
</feature>
<evidence type="ECO:0000313" key="9">
    <source>
        <dbReference type="EMBL" id="CAA3018783.1"/>
    </source>
</evidence>
<dbReference type="InterPro" id="IPR027417">
    <property type="entry name" value="P-loop_NTPase"/>
</dbReference>
<keyword evidence="3" id="KW-0479">Metal-binding</keyword>
<gene>
    <name evidence="9" type="ORF">OLEA9_A076991</name>
</gene>
<keyword evidence="4" id="KW-0547">Nucleotide-binding</keyword>
<dbReference type="PROSITE" id="PS51706">
    <property type="entry name" value="G_ENGB"/>
    <property type="match status" value="1"/>
</dbReference>
<dbReference type="PANTHER" id="PTHR47560">
    <property type="entry name" value="EXPRESSED PROTEIN"/>
    <property type="match status" value="1"/>
</dbReference>
<evidence type="ECO:0000256" key="4">
    <source>
        <dbReference type="ARBA" id="ARBA00022741"/>
    </source>
</evidence>
<dbReference type="InterPro" id="IPR030393">
    <property type="entry name" value="G_ENGB_dom"/>
</dbReference>
<feature type="compositionally biased region" description="Basic and acidic residues" evidence="7">
    <location>
        <begin position="60"/>
        <end position="70"/>
    </location>
</feature>
<dbReference type="InterPro" id="IPR005225">
    <property type="entry name" value="Small_GTP-bd"/>
</dbReference>
<dbReference type="EMBL" id="CACTIH010007932">
    <property type="protein sequence ID" value="CAA3018783.1"/>
    <property type="molecule type" value="Genomic_DNA"/>
</dbReference>
<comment type="caution">
    <text evidence="9">The sequence shown here is derived from an EMBL/GenBank/DDBJ whole genome shotgun (WGS) entry which is preliminary data.</text>
</comment>
<sequence length="570" mass="64380">MSVEAGSRNSNNKFRKKVKVATGKFKGSKDGVGVVELKEKSSKKVQSRGSKNGDTFYVDMNKKTSKEGVGRKRNLKLKYEDKEGVGSKRNWKSRNGDKGCEAVIEGNSSQRRKRIYADYDIGRERALDNNVEIPNRKSLTKRMENRDRYDSGKRKQTTGAKSSEFEEASRKASIAGGRKSKESELLDKKKLRGKVQGTNKVKIVEDNGFKSNMLRGNAKIKYLSTQKLDHGQRKHVVYSVEKPPKKMVQGKKNSASDFEVMEDRPKKKKKGIRIDPHDISNKRLDDGIASKDNSEENQDSVGKNDAEMSKNAQFRAIRPSPSILSFVEDNFLGRRRDVEFRRAGYNTELSAPLDNIPFSTSLERERIEVPVFRNKLTFFAAAKISSSFPAPEFPEIAFAGRSNVGKSSLLNALTRQWGVVRTSDKPGLTQTINFFTLGSKLHLVDLPGYGFAYAKEEVKEEWEALVKEYVSTRVGLKRVCLLVDTKWGMKPRDHEIIDLMERSQTKYQIVLTKTDLVFPIDVARRAMQIEESLKAKKSAVQPVMMISSKTGAGIRSLRTALANIVRFVKR</sequence>
<evidence type="ECO:0000256" key="7">
    <source>
        <dbReference type="SAM" id="MobiDB-lite"/>
    </source>
</evidence>
<comment type="similarity">
    <text evidence="2">Belongs to the TRAFAC class TrmE-Era-EngA-EngB-Septin-like GTPase superfamily. EngB GTPase family.</text>
</comment>
<dbReference type="InterPro" id="IPR019987">
    <property type="entry name" value="GTP-bd_ribosome_bio_YsxC"/>
</dbReference>
<organism evidence="9 10">
    <name type="scientific">Olea europaea subsp. europaea</name>
    <dbReference type="NCBI Taxonomy" id="158383"/>
    <lineage>
        <taxon>Eukaryota</taxon>
        <taxon>Viridiplantae</taxon>
        <taxon>Streptophyta</taxon>
        <taxon>Embryophyta</taxon>
        <taxon>Tracheophyta</taxon>
        <taxon>Spermatophyta</taxon>
        <taxon>Magnoliopsida</taxon>
        <taxon>eudicotyledons</taxon>
        <taxon>Gunneridae</taxon>
        <taxon>Pentapetalae</taxon>
        <taxon>asterids</taxon>
        <taxon>lamiids</taxon>
        <taxon>Lamiales</taxon>
        <taxon>Oleaceae</taxon>
        <taxon>Oleeae</taxon>
        <taxon>Olea</taxon>
    </lineage>
</organism>
<evidence type="ECO:0000256" key="6">
    <source>
        <dbReference type="ARBA" id="ARBA00023134"/>
    </source>
</evidence>
<proteinExistence type="inferred from homology"/>
<evidence type="ECO:0000256" key="1">
    <source>
        <dbReference type="ARBA" id="ARBA00001946"/>
    </source>
</evidence>
<dbReference type="Proteomes" id="UP000594638">
    <property type="component" value="Unassembled WGS sequence"/>
</dbReference>
<reference evidence="9 10" key="1">
    <citation type="submission" date="2019-12" db="EMBL/GenBank/DDBJ databases">
        <authorList>
            <person name="Alioto T."/>
            <person name="Alioto T."/>
            <person name="Gomez Garrido J."/>
        </authorList>
    </citation>
    <scope>NUCLEOTIDE SEQUENCE [LARGE SCALE GENOMIC DNA]</scope>
</reference>
<feature type="compositionally biased region" description="Basic and acidic residues" evidence="7">
    <location>
        <begin position="141"/>
        <end position="153"/>
    </location>
</feature>
<dbReference type="NCBIfam" id="TIGR00231">
    <property type="entry name" value="small_GTP"/>
    <property type="match status" value="1"/>
</dbReference>
<feature type="compositionally biased region" description="Basic and acidic residues" evidence="7">
    <location>
        <begin position="272"/>
        <end position="294"/>
    </location>
</feature>
<evidence type="ECO:0000313" key="10">
    <source>
        <dbReference type="Proteomes" id="UP000594638"/>
    </source>
</evidence>
<feature type="domain" description="EngB-type G" evidence="8">
    <location>
        <begin position="392"/>
        <end position="567"/>
    </location>
</feature>
<feature type="region of interest" description="Disordered" evidence="7">
    <location>
        <begin position="40"/>
        <end position="110"/>
    </location>
</feature>
<dbReference type="HAMAP" id="MF_00321">
    <property type="entry name" value="GTPase_EngB"/>
    <property type="match status" value="1"/>
</dbReference>
<dbReference type="PANTHER" id="PTHR47560:SF1">
    <property type="entry name" value="EXPRESSED PROTEIN"/>
    <property type="match status" value="1"/>
</dbReference>
<dbReference type="GO" id="GO:0005525">
    <property type="term" value="F:GTP binding"/>
    <property type="evidence" value="ECO:0007669"/>
    <property type="project" value="UniProtKB-KW"/>
</dbReference>
<feature type="region of interest" description="Disordered" evidence="7">
    <location>
        <begin position="244"/>
        <end position="306"/>
    </location>
</feature>
<dbReference type="AlphaFoldDB" id="A0A8S0UIR3"/>
<dbReference type="Gramene" id="OE9A076991T4">
    <property type="protein sequence ID" value="OE9A076991C4"/>
    <property type="gene ID" value="OE9A076991"/>
</dbReference>
<evidence type="ECO:0000259" key="8">
    <source>
        <dbReference type="PROSITE" id="PS51706"/>
    </source>
</evidence>
<feature type="region of interest" description="Disordered" evidence="7">
    <location>
        <begin position="126"/>
        <end position="192"/>
    </location>
</feature>
<name>A0A8S0UIR3_OLEEU</name>
<evidence type="ECO:0000256" key="3">
    <source>
        <dbReference type="ARBA" id="ARBA00022723"/>
    </source>
</evidence>
<dbReference type="CDD" id="cd01876">
    <property type="entry name" value="YihA_EngB"/>
    <property type="match status" value="1"/>
</dbReference>
<comment type="cofactor">
    <cofactor evidence="1">
        <name>Mg(2+)</name>
        <dbReference type="ChEBI" id="CHEBI:18420"/>
    </cofactor>
</comment>
<dbReference type="SUPFAM" id="SSF52540">
    <property type="entry name" value="P-loop containing nucleoside triphosphate hydrolases"/>
    <property type="match status" value="1"/>
</dbReference>
<protein>
    <submittedName>
        <fullName evidence="9">Methyl- -binding domain-containing 13</fullName>
    </submittedName>
</protein>
<evidence type="ECO:0000256" key="2">
    <source>
        <dbReference type="ARBA" id="ARBA00009638"/>
    </source>
</evidence>
<dbReference type="Gramene" id="OE9A076991T3">
    <property type="protein sequence ID" value="OE9A076991C3"/>
    <property type="gene ID" value="OE9A076991"/>
</dbReference>
<dbReference type="OrthoDB" id="391988at2759"/>
<dbReference type="NCBIfam" id="TIGR03598">
    <property type="entry name" value="GTPase_YsxC"/>
    <property type="match status" value="1"/>
</dbReference>
<feature type="compositionally biased region" description="Basic and acidic residues" evidence="7">
    <location>
        <begin position="77"/>
        <end position="86"/>
    </location>
</feature>
<dbReference type="Gene3D" id="3.40.50.300">
    <property type="entry name" value="P-loop containing nucleotide triphosphate hydrolases"/>
    <property type="match status" value="1"/>
</dbReference>